<dbReference type="EMBL" id="JBGMDY010000010">
    <property type="protein sequence ID" value="KAL2320817.1"/>
    <property type="molecule type" value="Genomic_DNA"/>
</dbReference>
<sequence length="74" mass="8766">MAKLDIHYLLISLTLTIAWRPEKVTMVQLRSLRNTTGESFQIEIHRKQIKEKQVYKTDLGKYVKISSLEEKNDF</sequence>
<feature type="chain" id="PRO_5044874386" evidence="1">
    <location>
        <begin position="19"/>
        <end position="74"/>
    </location>
</feature>
<feature type="signal peptide" evidence="1">
    <location>
        <begin position="1"/>
        <end position="18"/>
    </location>
</feature>
<keyword evidence="3" id="KW-1185">Reference proteome</keyword>
<protein>
    <submittedName>
        <fullName evidence="2">Uncharacterized protein</fullName>
    </submittedName>
</protein>
<organism evidence="2 3">
    <name type="scientific">Flemingia macrophylla</name>
    <dbReference type="NCBI Taxonomy" id="520843"/>
    <lineage>
        <taxon>Eukaryota</taxon>
        <taxon>Viridiplantae</taxon>
        <taxon>Streptophyta</taxon>
        <taxon>Embryophyta</taxon>
        <taxon>Tracheophyta</taxon>
        <taxon>Spermatophyta</taxon>
        <taxon>Magnoliopsida</taxon>
        <taxon>eudicotyledons</taxon>
        <taxon>Gunneridae</taxon>
        <taxon>Pentapetalae</taxon>
        <taxon>rosids</taxon>
        <taxon>fabids</taxon>
        <taxon>Fabales</taxon>
        <taxon>Fabaceae</taxon>
        <taxon>Papilionoideae</taxon>
        <taxon>50 kb inversion clade</taxon>
        <taxon>NPAAA clade</taxon>
        <taxon>indigoferoid/millettioid clade</taxon>
        <taxon>Phaseoleae</taxon>
        <taxon>Flemingia</taxon>
    </lineage>
</organism>
<comment type="caution">
    <text evidence="2">The sequence shown here is derived from an EMBL/GenBank/DDBJ whole genome shotgun (WGS) entry which is preliminary data.</text>
</comment>
<accession>A0ABD1LBA3</accession>
<name>A0ABD1LBA3_9FABA</name>
<evidence type="ECO:0000256" key="1">
    <source>
        <dbReference type="SAM" id="SignalP"/>
    </source>
</evidence>
<dbReference type="Proteomes" id="UP001603857">
    <property type="component" value="Unassembled WGS sequence"/>
</dbReference>
<evidence type="ECO:0000313" key="2">
    <source>
        <dbReference type="EMBL" id="KAL2320817.1"/>
    </source>
</evidence>
<evidence type="ECO:0000313" key="3">
    <source>
        <dbReference type="Proteomes" id="UP001603857"/>
    </source>
</evidence>
<dbReference type="AlphaFoldDB" id="A0ABD1LBA3"/>
<reference evidence="2 3" key="1">
    <citation type="submission" date="2024-08" db="EMBL/GenBank/DDBJ databases">
        <title>Insights into the chromosomal genome structure of Flemingia macrophylla.</title>
        <authorList>
            <person name="Ding Y."/>
            <person name="Zhao Y."/>
            <person name="Bi W."/>
            <person name="Wu M."/>
            <person name="Zhao G."/>
            <person name="Gong Y."/>
            <person name="Li W."/>
            <person name="Zhang P."/>
        </authorList>
    </citation>
    <scope>NUCLEOTIDE SEQUENCE [LARGE SCALE GENOMIC DNA]</scope>
    <source>
        <strain evidence="2">DYQJB</strain>
        <tissue evidence="2">Leaf</tissue>
    </source>
</reference>
<gene>
    <name evidence="2" type="ORF">Fmac_029786</name>
</gene>
<proteinExistence type="predicted"/>
<keyword evidence="1" id="KW-0732">Signal</keyword>